<dbReference type="Gene3D" id="3.40.470.10">
    <property type="entry name" value="Uracil-DNA glycosylase-like domain"/>
    <property type="match status" value="1"/>
</dbReference>
<feature type="domain" description="Uracil-DNA glycosylase-like" evidence="1">
    <location>
        <begin position="34"/>
        <end position="199"/>
    </location>
</feature>
<name>A0A2T1HVX2_9HYPH</name>
<reference evidence="3" key="1">
    <citation type="submission" date="2018-03" db="EMBL/GenBank/DDBJ databases">
        <authorList>
            <person name="Sun L."/>
            <person name="Liu H."/>
            <person name="Chen W."/>
            <person name="Huang K."/>
            <person name="Liu W."/>
            <person name="Gao X."/>
        </authorList>
    </citation>
    <scope>NUCLEOTIDE SEQUENCE [LARGE SCALE GENOMIC DNA]</scope>
    <source>
        <strain evidence="3">SH9</strain>
    </source>
</reference>
<dbReference type="SUPFAM" id="SSF52141">
    <property type="entry name" value="Uracil-DNA glycosylase-like"/>
    <property type="match status" value="1"/>
</dbReference>
<dbReference type="Proteomes" id="UP000239772">
    <property type="component" value="Unassembled WGS sequence"/>
</dbReference>
<protein>
    <submittedName>
        <fullName evidence="2">Uracil-DNA glycosylase</fullName>
    </submittedName>
</protein>
<evidence type="ECO:0000313" key="3">
    <source>
        <dbReference type="Proteomes" id="UP000239772"/>
    </source>
</evidence>
<evidence type="ECO:0000313" key="2">
    <source>
        <dbReference type="EMBL" id="PSC05760.1"/>
    </source>
</evidence>
<dbReference type="AlphaFoldDB" id="A0A2T1HVX2"/>
<organism evidence="2 3">
    <name type="scientific">Alsobacter soli</name>
    <dbReference type="NCBI Taxonomy" id="2109933"/>
    <lineage>
        <taxon>Bacteria</taxon>
        <taxon>Pseudomonadati</taxon>
        <taxon>Pseudomonadota</taxon>
        <taxon>Alphaproteobacteria</taxon>
        <taxon>Hyphomicrobiales</taxon>
        <taxon>Alsobacteraceae</taxon>
        <taxon>Alsobacter</taxon>
    </lineage>
</organism>
<dbReference type="EMBL" id="PVZS01000006">
    <property type="protein sequence ID" value="PSC05760.1"/>
    <property type="molecule type" value="Genomic_DNA"/>
</dbReference>
<dbReference type="OrthoDB" id="9789139at2"/>
<dbReference type="SMART" id="SM00987">
    <property type="entry name" value="UreE_C"/>
    <property type="match status" value="1"/>
</dbReference>
<comment type="caution">
    <text evidence="2">The sequence shown here is derived from an EMBL/GenBank/DDBJ whole genome shotgun (WGS) entry which is preliminary data.</text>
</comment>
<dbReference type="RefSeq" id="WP_106336003.1">
    <property type="nucleotide sequence ID" value="NZ_PVZS01000006.1"/>
</dbReference>
<gene>
    <name evidence="2" type="ORF">SLNSH_07215</name>
</gene>
<dbReference type="InterPro" id="IPR047124">
    <property type="entry name" value="HI_0220.2"/>
</dbReference>
<dbReference type="InterPro" id="IPR036895">
    <property type="entry name" value="Uracil-DNA_glycosylase-like_sf"/>
</dbReference>
<dbReference type="Pfam" id="PF03167">
    <property type="entry name" value="UDG"/>
    <property type="match status" value="1"/>
</dbReference>
<evidence type="ECO:0000259" key="1">
    <source>
        <dbReference type="SMART" id="SM00986"/>
    </source>
</evidence>
<dbReference type="PANTHER" id="PTHR42160:SF1">
    <property type="entry name" value="URACIL-DNA GLYCOSYLASE SUPERFAMILY PROTEIN"/>
    <property type="match status" value="1"/>
</dbReference>
<dbReference type="PANTHER" id="PTHR42160">
    <property type="entry name" value="URACIL-DNA GLYCOSYLASE SUPERFAMILY PROTEIN"/>
    <property type="match status" value="1"/>
</dbReference>
<accession>A0A2T1HVX2</accession>
<proteinExistence type="predicted"/>
<dbReference type="InterPro" id="IPR005122">
    <property type="entry name" value="Uracil-DNA_glycosylase-like"/>
</dbReference>
<sequence>MDSELDQLLSAIRACRICLEAPHRGPLPHEPRPVVQASGTARLLIVGQAPGTKVHASGRPFTDASGDRLREWLGLGPDVFYDPARVAIVPMGFCFPGQDAKGSDLPPRRECAERWRAPLLAALPEPRLTVALGLYALKWHLAQLGRADLLGRTLDATVADWRRIQGETGIMPLPHPSWRNTGWLKRNPWFTEDLLPVLRSEVARALEP</sequence>
<keyword evidence="3" id="KW-1185">Reference proteome</keyword>
<dbReference type="CDD" id="cd10033">
    <property type="entry name" value="UDG_like"/>
    <property type="match status" value="1"/>
</dbReference>
<dbReference type="SMART" id="SM00986">
    <property type="entry name" value="UDG"/>
    <property type="match status" value="1"/>
</dbReference>